<name>A0ACB9BYV6_9ASTR</name>
<sequence length="220" mass="24465">MTEADWVTAAMADNDVVAEVLLRLRLPTLPPSSKRRRPAPLQSWTIHQRRSRTQPILPASTKSETPRASPSTPLSWSGATSVSGGGAGAPIADALDSTQPNHNCSDISRSKVIRPPGETTPTKRPRKKKTLAALKEEGIVLMEEQNDLKKKLAALQANCEKQRKENERLKKIKLEIQVELQSERPKTMRNNYSEVVNERNDKTVLPDLNVPFGEDVILSY</sequence>
<comment type="caution">
    <text evidence="1">The sequence shown here is derived from an EMBL/GenBank/DDBJ whole genome shotgun (WGS) entry which is preliminary data.</text>
</comment>
<reference evidence="2" key="1">
    <citation type="journal article" date="2022" name="Mol. Ecol. Resour.">
        <title>The genomes of chicory, endive, great burdock and yacon provide insights into Asteraceae palaeo-polyploidization history and plant inulin production.</title>
        <authorList>
            <person name="Fan W."/>
            <person name="Wang S."/>
            <person name="Wang H."/>
            <person name="Wang A."/>
            <person name="Jiang F."/>
            <person name="Liu H."/>
            <person name="Zhao H."/>
            <person name="Xu D."/>
            <person name="Zhang Y."/>
        </authorList>
    </citation>
    <scope>NUCLEOTIDE SEQUENCE [LARGE SCALE GENOMIC DNA]</scope>
    <source>
        <strain evidence="2">cv. Yunnan</strain>
    </source>
</reference>
<protein>
    <submittedName>
        <fullName evidence="1">Uncharacterized protein</fullName>
    </submittedName>
</protein>
<gene>
    <name evidence="1" type="ORF">L1987_66975</name>
</gene>
<proteinExistence type="predicted"/>
<dbReference type="EMBL" id="CM042039">
    <property type="protein sequence ID" value="KAI3727165.1"/>
    <property type="molecule type" value="Genomic_DNA"/>
</dbReference>
<organism evidence="1 2">
    <name type="scientific">Smallanthus sonchifolius</name>
    <dbReference type="NCBI Taxonomy" id="185202"/>
    <lineage>
        <taxon>Eukaryota</taxon>
        <taxon>Viridiplantae</taxon>
        <taxon>Streptophyta</taxon>
        <taxon>Embryophyta</taxon>
        <taxon>Tracheophyta</taxon>
        <taxon>Spermatophyta</taxon>
        <taxon>Magnoliopsida</taxon>
        <taxon>eudicotyledons</taxon>
        <taxon>Gunneridae</taxon>
        <taxon>Pentapetalae</taxon>
        <taxon>asterids</taxon>
        <taxon>campanulids</taxon>
        <taxon>Asterales</taxon>
        <taxon>Asteraceae</taxon>
        <taxon>Asteroideae</taxon>
        <taxon>Heliantheae alliance</taxon>
        <taxon>Millerieae</taxon>
        <taxon>Smallanthus</taxon>
    </lineage>
</organism>
<reference evidence="1 2" key="2">
    <citation type="journal article" date="2022" name="Mol. Ecol. Resour.">
        <title>The genomes of chicory, endive, great burdock and yacon provide insights into Asteraceae paleo-polyploidization history and plant inulin production.</title>
        <authorList>
            <person name="Fan W."/>
            <person name="Wang S."/>
            <person name="Wang H."/>
            <person name="Wang A."/>
            <person name="Jiang F."/>
            <person name="Liu H."/>
            <person name="Zhao H."/>
            <person name="Xu D."/>
            <person name="Zhang Y."/>
        </authorList>
    </citation>
    <scope>NUCLEOTIDE SEQUENCE [LARGE SCALE GENOMIC DNA]</scope>
    <source>
        <strain evidence="2">cv. Yunnan</strain>
        <tissue evidence="1">Leaves</tissue>
    </source>
</reference>
<evidence type="ECO:0000313" key="1">
    <source>
        <dbReference type="EMBL" id="KAI3727165.1"/>
    </source>
</evidence>
<keyword evidence="2" id="KW-1185">Reference proteome</keyword>
<accession>A0ACB9BYV6</accession>
<evidence type="ECO:0000313" key="2">
    <source>
        <dbReference type="Proteomes" id="UP001056120"/>
    </source>
</evidence>
<dbReference type="Proteomes" id="UP001056120">
    <property type="component" value="Linkage Group LG22"/>
</dbReference>